<comment type="caution">
    <text evidence="2">The sequence shown here is derived from an EMBL/GenBank/DDBJ whole genome shotgun (WGS) entry which is preliminary data.</text>
</comment>
<dbReference type="PROSITE" id="PS50878">
    <property type="entry name" value="RT_POL"/>
    <property type="match status" value="1"/>
</dbReference>
<keyword evidence="3" id="KW-1185">Reference proteome</keyword>
<keyword evidence="2" id="KW-0695">RNA-directed DNA polymerase</keyword>
<dbReference type="EMBL" id="VUJU01000116">
    <property type="protein sequence ID" value="KAF0772940.1"/>
    <property type="molecule type" value="Genomic_DNA"/>
</dbReference>
<dbReference type="GO" id="GO:0003964">
    <property type="term" value="F:RNA-directed DNA polymerase activity"/>
    <property type="evidence" value="ECO:0007669"/>
    <property type="project" value="UniProtKB-KW"/>
</dbReference>
<reference evidence="2 3" key="1">
    <citation type="submission" date="2019-08" db="EMBL/GenBank/DDBJ databases">
        <title>Whole genome of Aphis craccivora.</title>
        <authorList>
            <person name="Voronova N.V."/>
            <person name="Shulinski R.S."/>
            <person name="Bandarenka Y.V."/>
            <person name="Zhorov D.G."/>
            <person name="Warner D."/>
        </authorList>
    </citation>
    <scope>NUCLEOTIDE SEQUENCE [LARGE SCALE GENOMIC DNA]</scope>
    <source>
        <strain evidence="2">180601</strain>
        <tissue evidence="2">Whole Body</tissue>
    </source>
</reference>
<organism evidence="2 3">
    <name type="scientific">Aphis craccivora</name>
    <name type="common">Cowpea aphid</name>
    <dbReference type="NCBI Taxonomy" id="307492"/>
    <lineage>
        <taxon>Eukaryota</taxon>
        <taxon>Metazoa</taxon>
        <taxon>Ecdysozoa</taxon>
        <taxon>Arthropoda</taxon>
        <taxon>Hexapoda</taxon>
        <taxon>Insecta</taxon>
        <taxon>Pterygota</taxon>
        <taxon>Neoptera</taxon>
        <taxon>Paraneoptera</taxon>
        <taxon>Hemiptera</taxon>
        <taxon>Sternorrhyncha</taxon>
        <taxon>Aphidomorpha</taxon>
        <taxon>Aphidoidea</taxon>
        <taxon>Aphididae</taxon>
        <taxon>Aphidini</taxon>
        <taxon>Aphis</taxon>
        <taxon>Aphis</taxon>
    </lineage>
</organism>
<dbReference type="AlphaFoldDB" id="A0A6G0ZPA4"/>
<dbReference type="SUPFAM" id="SSF56672">
    <property type="entry name" value="DNA/RNA polymerases"/>
    <property type="match status" value="1"/>
</dbReference>
<feature type="domain" description="Reverse transcriptase" evidence="1">
    <location>
        <begin position="11"/>
        <end position="255"/>
    </location>
</feature>
<keyword evidence="2" id="KW-0808">Transferase</keyword>
<dbReference type="Gene3D" id="3.30.70.270">
    <property type="match status" value="1"/>
</dbReference>
<protein>
    <submittedName>
        <fullName evidence="2">Reverse transcriptase domain-containing protein</fullName>
    </submittedName>
</protein>
<evidence type="ECO:0000313" key="3">
    <source>
        <dbReference type="Proteomes" id="UP000478052"/>
    </source>
</evidence>
<evidence type="ECO:0000259" key="1">
    <source>
        <dbReference type="PROSITE" id="PS50878"/>
    </source>
</evidence>
<keyword evidence="2" id="KW-0548">Nucleotidyltransferase</keyword>
<dbReference type="PANTHER" id="PTHR47027:SF20">
    <property type="entry name" value="REVERSE TRANSCRIPTASE-LIKE PROTEIN WITH RNA-DIRECTED DNA POLYMERASE DOMAIN"/>
    <property type="match status" value="1"/>
</dbReference>
<gene>
    <name evidence="2" type="ORF">FWK35_00004256</name>
</gene>
<dbReference type="InterPro" id="IPR000477">
    <property type="entry name" value="RT_dom"/>
</dbReference>
<dbReference type="Pfam" id="PF00078">
    <property type="entry name" value="RVT_1"/>
    <property type="match status" value="1"/>
</dbReference>
<sequence length="293" mass="34231">MRSELFKLIKKIFNTGELPLDFTKCKIIPIPKKATANKCDQYHTISLLTHVLKILTTIMSRRMESKIEAILSKDQFGFRKNMDKPTYLAFFDKEKEFDNVNCAIMFKILKRAGIEYTERRCPVIRFGETEEEAHIRKRVRQGCNLSPSIFNAYIQEAIDIIREKIQLGIKINGKKIDMLRFADEIAVIAENEEELQRMLRFMEETLLNELSMKINTQKTKVLVCSRNNNITTKIHLQNNQEIKKVEEFAYLGSIIRKDGRSAKEIVKRICQAKIAYNKKEDFLLQKVLAYAPE</sequence>
<accession>A0A6G0ZPA4</accession>
<dbReference type="PANTHER" id="PTHR47027">
    <property type="entry name" value="REVERSE TRANSCRIPTASE DOMAIN-CONTAINING PROTEIN"/>
    <property type="match status" value="1"/>
</dbReference>
<dbReference type="Proteomes" id="UP000478052">
    <property type="component" value="Unassembled WGS sequence"/>
</dbReference>
<dbReference type="CDD" id="cd01650">
    <property type="entry name" value="RT_nLTR_like"/>
    <property type="match status" value="1"/>
</dbReference>
<proteinExistence type="predicted"/>
<dbReference type="InterPro" id="IPR043128">
    <property type="entry name" value="Rev_trsase/Diguanyl_cyclase"/>
</dbReference>
<name>A0A6G0ZPA4_APHCR</name>
<evidence type="ECO:0000313" key="2">
    <source>
        <dbReference type="EMBL" id="KAF0772940.1"/>
    </source>
</evidence>
<dbReference type="InterPro" id="IPR043502">
    <property type="entry name" value="DNA/RNA_pol_sf"/>
</dbReference>
<dbReference type="OrthoDB" id="6625104at2759"/>